<evidence type="ECO:0008006" key="4">
    <source>
        <dbReference type="Google" id="ProtNLM"/>
    </source>
</evidence>
<evidence type="ECO:0000256" key="1">
    <source>
        <dbReference type="SAM" id="Phobius"/>
    </source>
</evidence>
<feature type="transmembrane region" description="Helical" evidence="1">
    <location>
        <begin position="216"/>
        <end position="235"/>
    </location>
</feature>
<feature type="transmembrane region" description="Helical" evidence="1">
    <location>
        <begin position="188"/>
        <end position="210"/>
    </location>
</feature>
<dbReference type="RefSeq" id="WP_148957218.1">
    <property type="nucleotide sequence ID" value="NZ_QSND01000002.1"/>
</dbReference>
<dbReference type="EMBL" id="QSND01000002">
    <property type="protein sequence ID" value="KAA6451327.1"/>
    <property type="molecule type" value="Genomic_DNA"/>
</dbReference>
<feature type="transmembrane region" description="Helical" evidence="1">
    <location>
        <begin position="42"/>
        <end position="62"/>
    </location>
</feature>
<organism evidence="2 3">
    <name type="scientific">Bacillus swezeyi</name>
    <dbReference type="NCBI Taxonomy" id="1925020"/>
    <lineage>
        <taxon>Bacteria</taxon>
        <taxon>Bacillati</taxon>
        <taxon>Bacillota</taxon>
        <taxon>Bacilli</taxon>
        <taxon>Bacillales</taxon>
        <taxon>Bacillaceae</taxon>
        <taxon>Bacillus</taxon>
    </lineage>
</organism>
<proteinExistence type="predicted"/>
<keyword evidence="1" id="KW-0812">Transmembrane</keyword>
<reference evidence="2 3" key="1">
    <citation type="submission" date="2018-08" db="EMBL/GenBank/DDBJ databases">
        <title>Bacillus phenotypic plasticity.</title>
        <authorList>
            <person name="Hurtado E."/>
        </authorList>
    </citation>
    <scope>NUCLEOTIDE SEQUENCE [LARGE SCALE GENOMIC DNA]</scope>
    <source>
        <strain evidence="2 3">427</strain>
    </source>
</reference>
<evidence type="ECO:0000313" key="3">
    <source>
        <dbReference type="Proteomes" id="UP000324326"/>
    </source>
</evidence>
<evidence type="ECO:0000313" key="2">
    <source>
        <dbReference type="EMBL" id="KAA6451327.1"/>
    </source>
</evidence>
<dbReference type="Proteomes" id="UP000324326">
    <property type="component" value="Unassembled WGS sequence"/>
</dbReference>
<name>A0A5M8RRX0_9BACI</name>
<feature type="transmembrane region" description="Helical" evidence="1">
    <location>
        <begin position="12"/>
        <end position="36"/>
    </location>
</feature>
<comment type="caution">
    <text evidence="2">The sequence shown here is derived from an EMBL/GenBank/DDBJ whole genome shotgun (WGS) entry which is preliminary data.</text>
</comment>
<gene>
    <name evidence="2" type="ORF">DX927_11160</name>
</gene>
<sequence length="249" mass="28826">MNKKTSVWKEAKLLFSGWGITSLISLLMLINVGYLYIVTRNTVLSCTLGIIGSVVLFFVLFVETKKLRQNQKRLNELLKYATNLTFFLQSGKNILYSLEETKQSVDSIIHSDIQKTIDILKDKARLDTTHFEKYNFPALNQFHQILNIKYEKGGNARDMFKTVVKSMNFEISKRDDLYRKKKNSAIQVYMLLGLVISMPLILFVTTRNLYEQFLSMQLGSLIILSVFYIVVLINIKQMQKTLNDVSVRL</sequence>
<accession>A0A5M8RRX0</accession>
<dbReference type="AlphaFoldDB" id="A0A5M8RRX0"/>
<keyword evidence="1" id="KW-1133">Transmembrane helix</keyword>
<protein>
    <recommendedName>
        <fullName evidence="4">Type II secretion system protein GspF domain-containing protein</fullName>
    </recommendedName>
</protein>
<keyword evidence="1" id="KW-0472">Membrane</keyword>